<organism evidence="6 7">
    <name type="scientific">Brassica oleracea var. oleracea</name>
    <dbReference type="NCBI Taxonomy" id="109376"/>
    <lineage>
        <taxon>Eukaryota</taxon>
        <taxon>Viridiplantae</taxon>
        <taxon>Streptophyta</taxon>
        <taxon>Embryophyta</taxon>
        <taxon>Tracheophyta</taxon>
        <taxon>Spermatophyta</taxon>
        <taxon>Magnoliopsida</taxon>
        <taxon>eudicotyledons</taxon>
        <taxon>Gunneridae</taxon>
        <taxon>Pentapetalae</taxon>
        <taxon>rosids</taxon>
        <taxon>malvids</taxon>
        <taxon>Brassicales</taxon>
        <taxon>Brassicaceae</taxon>
        <taxon>Brassiceae</taxon>
        <taxon>Brassica</taxon>
    </lineage>
</organism>
<dbReference type="PROSITE" id="PS51999">
    <property type="entry name" value="ZF_GRF"/>
    <property type="match status" value="1"/>
</dbReference>
<accession>A0A0D3B9N8</accession>
<keyword evidence="3" id="KW-0862">Zinc</keyword>
<name>A0A0D3B9N8_BRAOL</name>
<evidence type="ECO:0000256" key="2">
    <source>
        <dbReference type="ARBA" id="ARBA00022771"/>
    </source>
</evidence>
<dbReference type="HOGENOM" id="CLU_134040_3_0_1"/>
<evidence type="ECO:0000256" key="4">
    <source>
        <dbReference type="PROSITE-ProRule" id="PRU01343"/>
    </source>
</evidence>
<evidence type="ECO:0000259" key="5">
    <source>
        <dbReference type="PROSITE" id="PS51999"/>
    </source>
</evidence>
<dbReference type="EnsemblPlants" id="Bo3g058520.1">
    <property type="protein sequence ID" value="Bo3g058520.1"/>
    <property type="gene ID" value="Bo3g058520"/>
</dbReference>
<keyword evidence="1" id="KW-0479">Metal-binding</keyword>
<evidence type="ECO:0000256" key="1">
    <source>
        <dbReference type="ARBA" id="ARBA00022723"/>
    </source>
</evidence>
<dbReference type="InterPro" id="IPR010666">
    <property type="entry name" value="Znf_GRF"/>
</dbReference>
<evidence type="ECO:0000313" key="7">
    <source>
        <dbReference type="Proteomes" id="UP000032141"/>
    </source>
</evidence>
<dbReference type="Proteomes" id="UP000032141">
    <property type="component" value="Chromosome C3"/>
</dbReference>
<dbReference type="GO" id="GO:0008270">
    <property type="term" value="F:zinc ion binding"/>
    <property type="evidence" value="ECO:0007669"/>
    <property type="project" value="UniProtKB-KW"/>
</dbReference>
<dbReference type="AlphaFoldDB" id="A0A0D3B9N8"/>
<reference evidence="6 7" key="1">
    <citation type="journal article" date="2014" name="Genome Biol.">
        <title>Transcriptome and methylome profiling reveals relics of genome dominance in the mesopolyploid Brassica oleracea.</title>
        <authorList>
            <person name="Parkin I.A."/>
            <person name="Koh C."/>
            <person name="Tang H."/>
            <person name="Robinson S.J."/>
            <person name="Kagale S."/>
            <person name="Clarke W.E."/>
            <person name="Town C.D."/>
            <person name="Nixon J."/>
            <person name="Krishnakumar V."/>
            <person name="Bidwell S.L."/>
            <person name="Denoeud F."/>
            <person name="Belcram H."/>
            <person name="Links M.G."/>
            <person name="Just J."/>
            <person name="Clarke C."/>
            <person name="Bender T."/>
            <person name="Huebert T."/>
            <person name="Mason A.S."/>
            <person name="Pires J.C."/>
            <person name="Barker G."/>
            <person name="Moore J."/>
            <person name="Walley P.G."/>
            <person name="Manoli S."/>
            <person name="Batley J."/>
            <person name="Edwards D."/>
            <person name="Nelson M.N."/>
            <person name="Wang X."/>
            <person name="Paterson A.H."/>
            <person name="King G."/>
            <person name="Bancroft I."/>
            <person name="Chalhoub B."/>
            <person name="Sharpe A.G."/>
        </authorList>
    </citation>
    <scope>NUCLEOTIDE SEQUENCE</scope>
    <source>
        <strain evidence="6 7">cv. TO1000</strain>
    </source>
</reference>
<protein>
    <recommendedName>
        <fullName evidence="5">GRF-type domain-containing protein</fullName>
    </recommendedName>
</protein>
<keyword evidence="2 4" id="KW-0863">Zinc-finger</keyword>
<proteinExistence type="predicted"/>
<sequence>MEKSRSASYIAKSGGACSRRNKGVHGVPTHCWCGERIATFVSKTNKNPFRKFYRCEMAMQRKGEDHLFKWVDEALAEEISLVEARQRTIEEDLEDMRKTEKSEEDVALQKNGCLAVITWLCCNMALL</sequence>
<reference evidence="6" key="2">
    <citation type="submission" date="2015-03" db="UniProtKB">
        <authorList>
            <consortium name="EnsemblPlants"/>
        </authorList>
    </citation>
    <scope>IDENTIFICATION</scope>
</reference>
<evidence type="ECO:0000256" key="3">
    <source>
        <dbReference type="ARBA" id="ARBA00022833"/>
    </source>
</evidence>
<evidence type="ECO:0000313" key="6">
    <source>
        <dbReference type="EnsemblPlants" id="Bo3g058520.1"/>
    </source>
</evidence>
<keyword evidence="7" id="KW-1185">Reference proteome</keyword>
<dbReference type="Gramene" id="Bo3g058520.1">
    <property type="protein sequence ID" value="Bo3g058520.1"/>
    <property type="gene ID" value="Bo3g058520"/>
</dbReference>
<feature type="domain" description="GRF-type" evidence="5">
    <location>
        <begin position="31"/>
        <end position="74"/>
    </location>
</feature>
<dbReference type="PANTHER" id="PTHR33248">
    <property type="entry name" value="ZINC ION-BINDING PROTEIN"/>
    <property type="match status" value="1"/>
</dbReference>